<accession>A0ABQ4GVC8</accession>
<dbReference type="SUPFAM" id="SSF161098">
    <property type="entry name" value="MetI-like"/>
    <property type="match status" value="1"/>
</dbReference>
<dbReference type="InterPro" id="IPR045621">
    <property type="entry name" value="BPD_transp_1_N"/>
</dbReference>
<dbReference type="PANTHER" id="PTHR43163">
    <property type="entry name" value="DIPEPTIDE TRANSPORT SYSTEM PERMEASE PROTEIN DPPB-RELATED"/>
    <property type="match status" value="1"/>
</dbReference>
<evidence type="ECO:0000313" key="10">
    <source>
        <dbReference type="Proteomes" id="UP000660454"/>
    </source>
</evidence>
<keyword evidence="3" id="KW-1003">Cell membrane</keyword>
<organism evidence="9 10">
    <name type="scientific">Microbispora siamensis</name>
    <dbReference type="NCBI Taxonomy" id="564413"/>
    <lineage>
        <taxon>Bacteria</taxon>
        <taxon>Bacillati</taxon>
        <taxon>Actinomycetota</taxon>
        <taxon>Actinomycetes</taxon>
        <taxon>Streptosporangiales</taxon>
        <taxon>Streptosporangiaceae</taxon>
        <taxon>Microbispora</taxon>
    </lineage>
</organism>
<evidence type="ECO:0000256" key="5">
    <source>
        <dbReference type="ARBA" id="ARBA00022989"/>
    </source>
</evidence>
<comment type="subcellular location">
    <subcellularLocation>
        <location evidence="1 7">Cell membrane</location>
        <topology evidence="1 7">Multi-pass membrane protein</topology>
    </subcellularLocation>
</comment>
<dbReference type="PANTHER" id="PTHR43163:SF6">
    <property type="entry name" value="DIPEPTIDE TRANSPORT SYSTEM PERMEASE PROTEIN DPPB-RELATED"/>
    <property type="match status" value="1"/>
</dbReference>
<sequence>MTRFVARRLTQAAAVVLAAYTLTFAAFYLLPADPVRIMIGPENGVDEARVAALRAEYGLDRPAIERYLDGLLGALHGDFGTSFQTGRGVGSTIAEAAPRTLALAGGALLLAIPLGFLIAWWAAHTRRVWLRRLLGALPGLSLSVPTFWLGLVLLQTFSFGLPLFPARAEDGPAGLVLPAVTLAVPSSAFVAQVLLERLTVEMRQPYVDTARAKGASRARAVTAHALRNAAMPALTMTALLVGWLVSGSVVVETVFARNGLGRLVESAVTTRDLPMLQALVVVTTAVVTLLTLAVDLAHPLVDPRLRERAA</sequence>
<feature type="domain" description="ABC transmembrane type-1" evidence="8">
    <location>
        <begin position="97"/>
        <end position="298"/>
    </location>
</feature>
<protein>
    <submittedName>
        <fullName evidence="9">Peptide ABC transporter permease</fullName>
    </submittedName>
</protein>
<dbReference type="EMBL" id="BOOF01000040">
    <property type="protein sequence ID" value="GIH65378.1"/>
    <property type="molecule type" value="Genomic_DNA"/>
</dbReference>
<feature type="transmembrane region" description="Helical" evidence="7">
    <location>
        <begin position="275"/>
        <end position="298"/>
    </location>
</feature>
<evidence type="ECO:0000256" key="4">
    <source>
        <dbReference type="ARBA" id="ARBA00022692"/>
    </source>
</evidence>
<dbReference type="Proteomes" id="UP000660454">
    <property type="component" value="Unassembled WGS sequence"/>
</dbReference>
<keyword evidence="5 7" id="KW-1133">Transmembrane helix</keyword>
<name>A0ABQ4GVC8_9ACTN</name>
<feature type="transmembrane region" description="Helical" evidence="7">
    <location>
        <begin position="12"/>
        <end position="30"/>
    </location>
</feature>
<dbReference type="PROSITE" id="PS50928">
    <property type="entry name" value="ABC_TM1"/>
    <property type="match status" value="1"/>
</dbReference>
<evidence type="ECO:0000256" key="7">
    <source>
        <dbReference type="RuleBase" id="RU363032"/>
    </source>
</evidence>
<keyword evidence="6 7" id="KW-0472">Membrane</keyword>
<evidence type="ECO:0000313" key="9">
    <source>
        <dbReference type="EMBL" id="GIH65378.1"/>
    </source>
</evidence>
<dbReference type="CDD" id="cd06261">
    <property type="entry name" value="TM_PBP2"/>
    <property type="match status" value="1"/>
</dbReference>
<gene>
    <name evidence="9" type="ORF">Msi02_61950</name>
</gene>
<dbReference type="InterPro" id="IPR000515">
    <property type="entry name" value="MetI-like"/>
</dbReference>
<feature type="transmembrane region" description="Helical" evidence="7">
    <location>
        <begin position="233"/>
        <end position="255"/>
    </location>
</feature>
<dbReference type="Gene3D" id="1.10.3720.10">
    <property type="entry name" value="MetI-like"/>
    <property type="match status" value="1"/>
</dbReference>
<comment type="caution">
    <text evidence="9">The sequence shown here is derived from an EMBL/GenBank/DDBJ whole genome shotgun (WGS) entry which is preliminary data.</text>
</comment>
<evidence type="ECO:0000256" key="1">
    <source>
        <dbReference type="ARBA" id="ARBA00004651"/>
    </source>
</evidence>
<dbReference type="InterPro" id="IPR035906">
    <property type="entry name" value="MetI-like_sf"/>
</dbReference>
<keyword evidence="10" id="KW-1185">Reference proteome</keyword>
<dbReference type="Pfam" id="PF00528">
    <property type="entry name" value="BPD_transp_1"/>
    <property type="match status" value="1"/>
</dbReference>
<evidence type="ECO:0000259" key="8">
    <source>
        <dbReference type="PROSITE" id="PS50928"/>
    </source>
</evidence>
<feature type="transmembrane region" description="Helical" evidence="7">
    <location>
        <begin position="175"/>
        <end position="195"/>
    </location>
</feature>
<keyword evidence="2 7" id="KW-0813">Transport</keyword>
<feature type="transmembrane region" description="Helical" evidence="7">
    <location>
        <begin position="133"/>
        <end position="155"/>
    </location>
</feature>
<comment type="similarity">
    <text evidence="7">Belongs to the binding-protein-dependent transport system permease family.</text>
</comment>
<proteinExistence type="inferred from homology"/>
<evidence type="ECO:0000256" key="2">
    <source>
        <dbReference type="ARBA" id="ARBA00022448"/>
    </source>
</evidence>
<evidence type="ECO:0000256" key="6">
    <source>
        <dbReference type="ARBA" id="ARBA00023136"/>
    </source>
</evidence>
<reference evidence="9 10" key="1">
    <citation type="submission" date="2021-01" db="EMBL/GenBank/DDBJ databases">
        <title>Whole genome shotgun sequence of Microbispora siamensis NBRC 104113.</title>
        <authorList>
            <person name="Komaki H."/>
            <person name="Tamura T."/>
        </authorList>
    </citation>
    <scope>NUCLEOTIDE SEQUENCE [LARGE SCALE GENOMIC DNA]</scope>
    <source>
        <strain evidence="9 10">NBRC 104113</strain>
    </source>
</reference>
<keyword evidence="4 7" id="KW-0812">Transmembrane</keyword>
<feature type="transmembrane region" description="Helical" evidence="7">
    <location>
        <begin position="101"/>
        <end position="121"/>
    </location>
</feature>
<dbReference type="Pfam" id="PF19300">
    <property type="entry name" value="BPD_transp_1_N"/>
    <property type="match status" value="1"/>
</dbReference>
<evidence type="ECO:0000256" key="3">
    <source>
        <dbReference type="ARBA" id="ARBA00022475"/>
    </source>
</evidence>
<dbReference type="RefSeq" id="WP_204051454.1">
    <property type="nucleotide sequence ID" value="NZ_BOOF01000040.1"/>
</dbReference>